<feature type="transmembrane region" description="Helical" evidence="2">
    <location>
        <begin position="244"/>
        <end position="267"/>
    </location>
</feature>
<dbReference type="InterPro" id="IPR050327">
    <property type="entry name" value="Proton-linked_MCT"/>
</dbReference>
<proteinExistence type="predicted"/>
<sequence>MHSDWRRVLADRVYYGWVIVFASLLASMAVFGTSYAFGVFYDAFAGAFDVSRSLLAGVFGLQTALLYVVGVRAGQYVDRYGQRRVGAVSGLLFSAGLVWTALARSYLEVLAAFGVVTAVGMSGLFVISFATAPRWFYRRRGAATGIASSGLGVGLLVFPWGADVLIASFGWRVAMGTLAAVVAAISVIVVALFVDDPAAVGEEFEDATRRSVNDADEGSDRPPGSARDVPASNRIPPEVTTRRFVLVFSGWVLLSAPVYVLVSYVVLFATDAGFGRAAGVASITLVGLTSTIARFGIGSVSDRVGRTRTFVTCGVLMGAVICLIAGAPDATALFALVAVYGVGYGGFSGLFSALVADLFGSSNLNTLFPLMSLAFAVSGLVAPPLAGFGFELLGNYDPVFVAFGGGALVGSGFVALAGRIGERRHLGRDDAPG</sequence>
<dbReference type="RefSeq" id="WP_276306531.1">
    <property type="nucleotide sequence ID" value="NZ_CP119993.1"/>
</dbReference>
<feature type="transmembrane region" description="Helical" evidence="2">
    <location>
        <begin position="142"/>
        <end position="161"/>
    </location>
</feature>
<keyword evidence="2" id="KW-1133">Transmembrane helix</keyword>
<feature type="transmembrane region" description="Helical" evidence="2">
    <location>
        <begin position="85"/>
        <end position="103"/>
    </location>
</feature>
<feature type="transmembrane region" description="Helical" evidence="2">
    <location>
        <begin position="273"/>
        <end position="297"/>
    </location>
</feature>
<feature type="region of interest" description="Disordered" evidence="1">
    <location>
        <begin position="205"/>
        <end position="233"/>
    </location>
</feature>
<comment type="caution">
    <text evidence="4">The sequence shown here is derived from an EMBL/GenBank/DDBJ whole genome shotgun (WGS) entry which is preliminary data.</text>
</comment>
<evidence type="ECO:0000256" key="1">
    <source>
        <dbReference type="SAM" id="MobiDB-lite"/>
    </source>
</evidence>
<dbReference type="GeneID" id="79317181"/>
<keyword evidence="2" id="KW-0472">Membrane</keyword>
<dbReference type="PANTHER" id="PTHR11360">
    <property type="entry name" value="MONOCARBOXYLATE TRANSPORTER"/>
    <property type="match status" value="1"/>
</dbReference>
<gene>
    <name evidence="4" type="ORF">ACFQPE_17795</name>
</gene>
<dbReference type="PROSITE" id="PS50850">
    <property type="entry name" value="MFS"/>
    <property type="match status" value="1"/>
</dbReference>
<dbReference type="PANTHER" id="PTHR11360:SF284">
    <property type="entry name" value="EG:103B4.3 PROTEIN-RELATED"/>
    <property type="match status" value="1"/>
</dbReference>
<evidence type="ECO:0000313" key="5">
    <source>
        <dbReference type="Proteomes" id="UP001596547"/>
    </source>
</evidence>
<accession>A0ABD6AE65</accession>
<evidence type="ECO:0000256" key="2">
    <source>
        <dbReference type="SAM" id="Phobius"/>
    </source>
</evidence>
<feature type="transmembrane region" description="Helical" evidence="2">
    <location>
        <begin position="53"/>
        <end position="73"/>
    </location>
</feature>
<feature type="transmembrane region" description="Helical" evidence="2">
    <location>
        <begin position="109"/>
        <end position="130"/>
    </location>
</feature>
<keyword evidence="5" id="KW-1185">Reference proteome</keyword>
<feature type="domain" description="Major facilitator superfamily (MFS) profile" evidence="3">
    <location>
        <begin position="18"/>
        <end position="422"/>
    </location>
</feature>
<keyword evidence="2" id="KW-0812">Transmembrane</keyword>
<dbReference type="EMBL" id="JBHTBF010000003">
    <property type="protein sequence ID" value="MFC7318630.1"/>
    <property type="molecule type" value="Genomic_DNA"/>
</dbReference>
<protein>
    <submittedName>
        <fullName evidence="4">MFS transporter</fullName>
    </submittedName>
</protein>
<dbReference type="AlphaFoldDB" id="A0ABD6AE65"/>
<feature type="transmembrane region" description="Helical" evidence="2">
    <location>
        <begin position="333"/>
        <end position="355"/>
    </location>
</feature>
<evidence type="ECO:0000259" key="3">
    <source>
        <dbReference type="PROSITE" id="PS50850"/>
    </source>
</evidence>
<feature type="transmembrane region" description="Helical" evidence="2">
    <location>
        <begin position="367"/>
        <end position="386"/>
    </location>
</feature>
<dbReference type="Pfam" id="PF07690">
    <property type="entry name" value="MFS_1"/>
    <property type="match status" value="1"/>
</dbReference>
<feature type="transmembrane region" description="Helical" evidence="2">
    <location>
        <begin position="12"/>
        <end position="41"/>
    </location>
</feature>
<dbReference type="InterPro" id="IPR011701">
    <property type="entry name" value="MFS"/>
</dbReference>
<dbReference type="InterPro" id="IPR036259">
    <property type="entry name" value="MFS_trans_sf"/>
</dbReference>
<dbReference type="SUPFAM" id="SSF103473">
    <property type="entry name" value="MFS general substrate transporter"/>
    <property type="match status" value="1"/>
</dbReference>
<organism evidence="4 5">
    <name type="scientific">Halomarina halobia</name>
    <dbReference type="NCBI Taxonomy" id="3033386"/>
    <lineage>
        <taxon>Archaea</taxon>
        <taxon>Methanobacteriati</taxon>
        <taxon>Methanobacteriota</taxon>
        <taxon>Stenosarchaea group</taxon>
        <taxon>Halobacteria</taxon>
        <taxon>Halobacteriales</taxon>
        <taxon>Natronomonadaceae</taxon>
        <taxon>Halomarina</taxon>
    </lineage>
</organism>
<feature type="transmembrane region" description="Helical" evidence="2">
    <location>
        <begin position="398"/>
        <end position="418"/>
    </location>
</feature>
<feature type="transmembrane region" description="Helical" evidence="2">
    <location>
        <begin position="309"/>
        <end position="327"/>
    </location>
</feature>
<reference evidence="4 5" key="1">
    <citation type="journal article" date="2019" name="Int. J. Syst. Evol. Microbiol.">
        <title>The Global Catalogue of Microorganisms (GCM) 10K type strain sequencing project: providing services to taxonomists for standard genome sequencing and annotation.</title>
        <authorList>
            <consortium name="The Broad Institute Genomics Platform"/>
            <consortium name="The Broad Institute Genome Sequencing Center for Infectious Disease"/>
            <person name="Wu L."/>
            <person name="Ma J."/>
        </authorList>
    </citation>
    <scope>NUCLEOTIDE SEQUENCE [LARGE SCALE GENOMIC DNA]</scope>
    <source>
        <strain evidence="4 5">PSR21</strain>
    </source>
</reference>
<dbReference type="InterPro" id="IPR020846">
    <property type="entry name" value="MFS_dom"/>
</dbReference>
<name>A0ABD6AE65_9EURY</name>
<evidence type="ECO:0000313" key="4">
    <source>
        <dbReference type="EMBL" id="MFC7318630.1"/>
    </source>
</evidence>
<feature type="transmembrane region" description="Helical" evidence="2">
    <location>
        <begin position="173"/>
        <end position="194"/>
    </location>
</feature>
<dbReference type="Proteomes" id="UP001596547">
    <property type="component" value="Unassembled WGS sequence"/>
</dbReference>
<dbReference type="Gene3D" id="1.20.1250.20">
    <property type="entry name" value="MFS general substrate transporter like domains"/>
    <property type="match status" value="1"/>
</dbReference>